<protein>
    <recommendedName>
        <fullName evidence="4">Glycine-rich protein</fullName>
    </recommendedName>
</protein>
<dbReference type="Proteomes" id="UP001472677">
    <property type="component" value="Unassembled WGS sequence"/>
</dbReference>
<evidence type="ECO:0000256" key="1">
    <source>
        <dbReference type="SAM" id="MobiDB-lite"/>
    </source>
</evidence>
<feature type="region of interest" description="Disordered" evidence="1">
    <location>
        <begin position="38"/>
        <end position="75"/>
    </location>
</feature>
<dbReference type="EMBL" id="JBBPBM010000023">
    <property type="protein sequence ID" value="KAK8546237.1"/>
    <property type="molecule type" value="Genomic_DNA"/>
</dbReference>
<evidence type="ECO:0000313" key="2">
    <source>
        <dbReference type="EMBL" id="KAK8546237.1"/>
    </source>
</evidence>
<evidence type="ECO:0008006" key="4">
    <source>
        <dbReference type="Google" id="ProtNLM"/>
    </source>
</evidence>
<gene>
    <name evidence="2" type="ORF">V6N12_027032</name>
</gene>
<accession>A0ABR2DTH4</accession>
<keyword evidence="3" id="KW-1185">Reference proteome</keyword>
<proteinExistence type="predicted"/>
<organism evidence="2 3">
    <name type="scientific">Hibiscus sabdariffa</name>
    <name type="common">roselle</name>
    <dbReference type="NCBI Taxonomy" id="183260"/>
    <lineage>
        <taxon>Eukaryota</taxon>
        <taxon>Viridiplantae</taxon>
        <taxon>Streptophyta</taxon>
        <taxon>Embryophyta</taxon>
        <taxon>Tracheophyta</taxon>
        <taxon>Spermatophyta</taxon>
        <taxon>Magnoliopsida</taxon>
        <taxon>eudicotyledons</taxon>
        <taxon>Gunneridae</taxon>
        <taxon>Pentapetalae</taxon>
        <taxon>rosids</taxon>
        <taxon>malvids</taxon>
        <taxon>Malvales</taxon>
        <taxon>Malvaceae</taxon>
        <taxon>Malvoideae</taxon>
        <taxon>Hibiscus</taxon>
    </lineage>
</organism>
<name>A0ABR2DTH4_9ROSI</name>
<comment type="caution">
    <text evidence="2">The sequence shown here is derived from an EMBL/GenBank/DDBJ whole genome shotgun (WGS) entry which is preliminary data.</text>
</comment>
<reference evidence="2 3" key="1">
    <citation type="journal article" date="2024" name="G3 (Bethesda)">
        <title>Genome assembly of Hibiscus sabdariffa L. provides insights into metabolisms of medicinal natural products.</title>
        <authorList>
            <person name="Kim T."/>
        </authorList>
    </citation>
    <scope>NUCLEOTIDE SEQUENCE [LARGE SCALE GENOMIC DNA]</scope>
    <source>
        <strain evidence="2">TK-2024</strain>
        <tissue evidence="2">Old leaves</tissue>
    </source>
</reference>
<evidence type="ECO:0000313" key="3">
    <source>
        <dbReference type="Proteomes" id="UP001472677"/>
    </source>
</evidence>
<sequence>MVEGDWIYHCSCKITRNMLLELVLVVGAKTFQGSVCSRYSARPSSRPLALGQSVEAGYSRDRSGPSRGTGGYSGRKGSRIGFYNGCFSSHGQSQPGVGVHGLVIYSPEF</sequence>